<evidence type="ECO:0000313" key="3">
    <source>
        <dbReference type="Proteomes" id="UP000030669"/>
    </source>
</evidence>
<evidence type="ECO:0000256" key="1">
    <source>
        <dbReference type="SAM" id="MobiDB-lite"/>
    </source>
</evidence>
<protein>
    <submittedName>
        <fullName evidence="2">Uncharacterized protein</fullName>
    </submittedName>
</protein>
<accession>S7PSK1</accession>
<proteinExistence type="predicted"/>
<feature type="compositionally biased region" description="Acidic residues" evidence="1">
    <location>
        <begin position="1"/>
        <end position="10"/>
    </location>
</feature>
<name>S7PSK1_GLOTA</name>
<dbReference type="EMBL" id="KB469316">
    <property type="protein sequence ID" value="EPQ50398.1"/>
    <property type="molecule type" value="Genomic_DNA"/>
</dbReference>
<dbReference type="RefSeq" id="XP_007871112.1">
    <property type="nucleotide sequence ID" value="XM_007872921.1"/>
</dbReference>
<dbReference type="GeneID" id="19302869"/>
<gene>
    <name evidence="2" type="ORF">GLOTRDRAFT_133951</name>
</gene>
<dbReference type="HOGENOM" id="CLU_1981807_0_0_1"/>
<feature type="region of interest" description="Disordered" evidence="1">
    <location>
        <begin position="1"/>
        <end position="20"/>
    </location>
</feature>
<evidence type="ECO:0000313" key="2">
    <source>
        <dbReference type="EMBL" id="EPQ50398.1"/>
    </source>
</evidence>
<dbReference type="AlphaFoldDB" id="S7PSK1"/>
<sequence length="126" mass="14137">MERAEEDDYGDATLPDDMKGIGQTLRNLEDKTPWITSDLLALHTTRDAHHAHHDTLPPLPYGCGPIPDFAFTDVDTDKRVRGVGDEWAFSTHSRQIHPDHLEPCGPTPSCHAVYRQISFPKQLAQP</sequence>
<dbReference type="KEGG" id="gtr:GLOTRDRAFT_133951"/>
<reference evidence="2 3" key="1">
    <citation type="journal article" date="2012" name="Science">
        <title>The Paleozoic origin of enzymatic lignin decomposition reconstructed from 31 fungal genomes.</title>
        <authorList>
            <person name="Floudas D."/>
            <person name="Binder M."/>
            <person name="Riley R."/>
            <person name="Barry K."/>
            <person name="Blanchette R.A."/>
            <person name="Henrissat B."/>
            <person name="Martinez A.T."/>
            <person name="Otillar R."/>
            <person name="Spatafora J.W."/>
            <person name="Yadav J.S."/>
            <person name="Aerts A."/>
            <person name="Benoit I."/>
            <person name="Boyd A."/>
            <person name="Carlson A."/>
            <person name="Copeland A."/>
            <person name="Coutinho P.M."/>
            <person name="de Vries R.P."/>
            <person name="Ferreira P."/>
            <person name="Findley K."/>
            <person name="Foster B."/>
            <person name="Gaskell J."/>
            <person name="Glotzer D."/>
            <person name="Gorecki P."/>
            <person name="Heitman J."/>
            <person name="Hesse C."/>
            <person name="Hori C."/>
            <person name="Igarashi K."/>
            <person name="Jurgens J.A."/>
            <person name="Kallen N."/>
            <person name="Kersten P."/>
            <person name="Kohler A."/>
            <person name="Kuees U."/>
            <person name="Kumar T.K.A."/>
            <person name="Kuo A."/>
            <person name="LaButti K."/>
            <person name="Larrondo L.F."/>
            <person name="Lindquist E."/>
            <person name="Ling A."/>
            <person name="Lombard V."/>
            <person name="Lucas S."/>
            <person name="Lundell T."/>
            <person name="Martin R."/>
            <person name="McLaughlin D.J."/>
            <person name="Morgenstern I."/>
            <person name="Morin E."/>
            <person name="Murat C."/>
            <person name="Nagy L.G."/>
            <person name="Nolan M."/>
            <person name="Ohm R.A."/>
            <person name="Patyshakuliyeva A."/>
            <person name="Rokas A."/>
            <person name="Ruiz-Duenas F.J."/>
            <person name="Sabat G."/>
            <person name="Salamov A."/>
            <person name="Samejima M."/>
            <person name="Schmutz J."/>
            <person name="Slot J.C."/>
            <person name="St John F."/>
            <person name="Stenlid J."/>
            <person name="Sun H."/>
            <person name="Sun S."/>
            <person name="Syed K."/>
            <person name="Tsang A."/>
            <person name="Wiebenga A."/>
            <person name="Young D."/>
            <person name="Pisabarro A."/>
            <person name="Eastwood D.C."/>
            <person name="Martin F."/>
            <person name="Cullen D."/>
            <person name="Grigoriev I.V."/>
            <person name="Hibbett D.S."/>
        </authorList>
    </citation>
    <scope>NUCLEOTIDE SEQUENCE [LARGE SCALE GENOMIC DNA]</scope>
    <source>
        <strain evidence="2 3">ATCC 11539</strain>
    </source>
</reference>
<dbReference type="Proteomes" id="UP000030669">
    <property type="component" value="Unassembled WGS sequence"/>
</dbReference>
<keyword evidence="3" id="KW-1185">Reference proteome</keyword>
<organism evidence="2 3">
    <name type="scientific">Gloeophyllum trabeum (strain ATCC 11539 / FP-39264 / Madison 617)</name>
    <name type="common">Brown rot fungus</name>
    <dbReference type="NCBI Taxonomy" id="670483"/>
    <lineage>
        <taxon>Eukaryota</taxon>
        <taxon>Fungi</taxon>
        <taxon>Dikarya</taxon>
        <taxon>Basidiomycota</taxon>
        <taxon>Agaricomycotina</taxon>
        <taxon>Agaricomycetes</taxon>
        <taxon>Gloeophyllales</taxon>
        <taxon>Gloeophyllaceae</taxon>
        <taxon>Gloeophyllum</taxon>
    </lineage>
</organism>